<evidence type="ECO:0000313" key="3">
    <source>
        <dbReference type="EMBL" id="TDP88386.1"/>
    </source>
</evidence>
<organism evidence="3 4">
    <name type="scientific">Aquabacterium commune</name>
    <dbReference type="NCBI Taxonomy" id="70586"/>
    <lineage>
        <taxon>Bacteria</taxon>
        <taxon>Pseudomonadati</taxon>
        <taxon>Pseudomonadota</taxon>
        <taxon>Betaproteobacteria</taxon>
        <taxon>Burkholderiales</taxon>
        <taxon>Aquabacterium</taxon>
    </lineage>
</organism>
<accession>A0A4R6RR51</accession>
<feature type="domain" description="FAD dependent oxidoreductase" evidence="2">
    <location>
        <begin position="2"/>
        <end position="239"/>
    </location>
</feature>
<evidence type="ECO:0000259" key="2">
    <source>
        <dbReference type="Pfam" id="PF01266"/>
    </source>
</evidence>
<dbReference type="AlphaFoldDB" id="A0A4R6RR51"/>
<dbReference type="GO" id="GO:0016491">
    <property type="term" value="F:oxidoreductase activity"/>
    <property type="evidence" value="ECO:0007669"/>
    <property type="project" value="UniProtKB-KW"/>
</dbReference>
<evidence type="ECO:0000313" key="4">
    <source>
        <dbReference type="Proteomes" id="UP000294593"/>
    </source>
</evidence>
<dbReference type="InterPro" id="IPR036188">
    <property type="entry name" value="FAD/NAD-bd_sf"/>
</dbReference>
<comment type="caution">
    <text evidence="3">The sequence shown here is derived from an EMBL/GenBank/DDBJ whole genome shotgun (WGS) entry which is preliminary data.</text>
</comment>
<proteinExistence type="predicted"/>
<dbReference type="RefSeq" id="WP_166643420.1">
    <property type="nucleotide sequence ID" value="NZ_SNXW01000001.1"/>
</dbReference>
<keyword evidence="1" id="KW-0560">Oxidoreductase</keyword>
<dbReference type="SUPFAM" id="SSF51905">
    <property type="entry name" value="FAD/NAD(P)-binding domain"/>
    <property type="match status" value="1"/>
</dbReference>
<keyword evidence="4" id="KW-1185">Reference proteome</keyword>
<gene>
    <name evidence="3" type="ORF">EV672_101533</name>
</gene>
<protein>
    <submittedName>
        <fullName evidence="3">FAD dependent oxidoreductase</fullName>
    </submittedName>
</protein>
<dbReference type="Proteomes" id="UP000294593">
    <property type="component" value="Unassembled WGS sequence"/>
</dbReference>
<name>A0A4R6RR51_9BURK</name>
<dbReference type="InterPro" id="IPR006076">
    <property type="entry name" value="FAD-dep_OxRdtase"/>
</dbReference>
<dbReference type="Gene3D" id="3.50.50.60">
    <property type="entry name" value="FAD/NAD(P)-binding domain"/>
    <property type="match status" value="1"/>
</dbReference>
<evidence type="ECO:0000256" key="1">
    <source>
        <dbReference type="ARBA" id="ARBA00023002"/>
    </source>
</evidence>
<sequence>MRVAVAGGGWYGCHIASSLKAHGVSVDLFEKNDCLFSEASGNNQFRLHQGLHYARSAQTRYQSRDGYHRFAERYPKLSTPVENNIYLVPKEASLIDFDTYFSIMLSSGISIEKIPLKSIDHIDAGRFEGAVRCQERVVLTSAARGYFTKRLNGTVNLNHAVTEVQQRDGHVWVDGVAYDHFIDATWGALPSASGESGSVYFEPTLLLYYRLREDLSAPFPAITLVDGDLWSIYPTEDPGVFTLSSVTHTPLGRYENKSRAYERLAAVDANLIDEKRRSMEAEVHPYMPGFKETFTFVGPQFAIKTKPKGLSENRACGVAANGRCFNVQSGKIDNIFYATDRILGALL</sequence>
<dbReference type="Pfam" id="PF01266">
    <property type="entry name" value="DAO"/>
    <property type="match status" value="1"/>
</dbReference>
<reference evidence="3 4" key="1">
    <citation type="submission" date="2019-03" db="EMBL/GenBank/DDBJ databases">
        <title>Genomic Encyclopedia of Type Strains, Phase IV (KMG-IV): sequencing the most valuable type-strain genomes for metagenomic binning, comparative biology and taxonomic classification.</title>
        <authorList>
            <person name="Goeker M."/>
        </authorList>
    </citation>
    <scope>NUCLEOTIDE SEQUENCE [LARGE SCALE GENOMIC DNA]</scope>
    <source>
        <strain evidence="3 4">DSM 11901</strain>
    </source>
</reference>
<dbReference type="EMBL" id="SNXW01000001">
    <property type="protein sequence ID" value="TDP88386.1"/>
    <property type="molecule type" value="Genomic_DNA"/>
</dbReference>